<dbReference type="Proteomes" id="UP001597180">
    <property type="component" value="Unassembled WGS sequence"/>
</dbReference>
<keyword evidence="4" id="KW-1185">Reference proteome</keyword>
<dbReference type="InterPro" id="IPR036291">
    <property type="entry name" value="NAD(P)-bd_dom_sf"/>
</dbReference>
<protein>
    <submittedName>
        <fullName evidence="3">NADPH-dependent F420 reductase</fullName>
    </submittedName>
</protein>
<dbReference type="Gene3D" id="3.40.50.720">
    <property type="entry name" value="NAD(P)-binding Rossmann-like Domain"/>
    <property type="match status" value="1"/>
</dbReference>
<dbReference type="InterPro" id="IPR028939">
    <property type="entry name" value="P5C_Rdtase_cat_N"/>
</dbReference>
<dbReference type="PANTHER" id="PTHR14239">
    <property type="entry name" value="DUDULIN-RELATED"/>
    <property type="match status" value="1"/>
</dbReference>
<accession>A0ABW3UV77</accession>
<evidence type="ECO:0000313" key="3">
    <source>
        <dbReference type="EMBL" id="MFD1224219.1"/>
    </source>
</evidence>
<keyword evidence="1" id="KW-0560">Oxidoreductase</keyword>
<dbReference type="RefSeq" id="WP_079911891.1">
    <property type="nucleotide sequence ID" value="NZ_BAABJG010000023.1"/>
</dbReference>
<dbReference type="InterPro" id="IPR051267">
    <property type="entry name" value="STEAP_metalloreductase"/>
</dbReference>
<evidence type="ECO:0000259" key="2">
    <source>
        <dbReference type="Pfam" id="PF03807"/>
    </source>
</evidence>
<dbReference type="SUPFAM" id="SSF51735">
    <property type="entry name" value="NAD(P)-binding Rossmann-fold domains"/>
    <property type="match status" value="1"/>
</dbReference>
<sequence>MKASIIGTGRMGQGLAKVLSPVIPDLLWASRSKEKVSRLMEEGGYEALGVKAASYEEALQSDIIFHSLWFRDVIPWAVKHRDCLSGKILVDLCNPFTDDFSDFTTDWGTSAAEELQRVIPQCYVVGAFKNTFFKVLEQPIHHNERSDVYVTGDDQQAKETIMRLLHGIPFRILDGGKLSNNRTIERMTLFERELAIRYGHYPYVSFKLFGMEEQVDSI</sequence>
<proteinExistence type="predicted"/>
<evidence type="ECO:0000313" key="4">
    <source>
        <dbReference type="Proteomes" id="UP001597180"/>
    </source>
</evidence>
<gene>
    <name evidence="3" type="ORF">ACFQ4B_29355</name>
</gene>
<name>A0ABW3UV77_9BACL</name>
<evidence type="ECO:0000256" key="1">
    <source>
        <dbReference type="ARBA" id="ARBA00023002"/>
    </source>
</evidence>
<reference evidence="4" key="1">
    <citation type="journal article" date="2019" name="Int. J. Syst. Evol. Microbiol.">
        <title>The Global Catalogue of Microorganisms (GCM) 10K type strain sequencing project: providing services to taxonomists for standard genome sequencing and annotation.</title>
        <authorList>
            <consortium name="The Broad Institute Genomics Platform"/>
            <consortium name="The Broad Institute Genome Sequencing Center for Infectious Disease"/>
            <person name="Wu L."/>
            <person name="Ma J."/>
        </authorList>
    </citation>
    <scope>NUCLEOTIDE SEQUENCE [LARGE SCALE GENOMIC DNA]</scope>
    <source>
        <strain evidence="4">CCUG 53270</strain>
    </source>
</reference>
<comment type="caution">
    <text evidence="3">The sequence shown here is derived from an EMBL/GenBank/DDBJ whole genome shotgun (WGS) entry which is preliminary data.</text>
</comment>
<dbReference type="Pfam" id="PF03807">
    <property type="entry name" value="F420_oxidored"/>
    <property type="match status" value="1"/>
</dbReference>
<organism evidence="3 4">
    <name type="scientific">Paenibacillus vulneris</name>
    <dbReference type="NCBI Taxonomy" id="1133364"/>
    <lineage>
        <taxon>Bacteria</taxon>
        <taxon>Bacillati</taxon>
        <taxon>Bacillota</taxon>
        <taxon>Bacilli</taxon>
        <taxon>Bacillales</taxon>
        <taxon>Paenibacillaceae</taxon>
        <taxon>Paenibacillus</taxon>
    </lineage>
</organism>
<feature type="domain" description="Pyrroline-5-carboxylate reductase catalytic N-terminal" evidence="2">
    <location>
        <begin position="4"/>
        <end position="95"/>
    </location>
</feature>
<dbReference type="EMBL" id="JBHTLU010000043">
    <property type="protein sequence ID" value="MFD1224219.1"/>
    <property type="molecule type" value="Genomic_DNA"/>
</dbReference>